<dbReference type="GO" id="GO:0005886">
    <property type="term" value="C:plasma membrane"/>
    <property type="evidence" value="ECO:0007669"/>
    <property type="project" value="TreeGrafter"/>
</dbReference>
<feature type="signal peptide" evidence="1">
    <location>
        <begin position="1"/>
        <end position="16"/>
    </location>
</feature>
<dbReference type="GO" id="GO:0006508">
    <property type="term" value="P:proteolysis"/>
    <property type="evidence" value="ECO:0007669"/>
    <property type="project" value="UniProtKB-KW"/>
</dbReference>
<sequence>MWTSWWLWALVAVCTGDQFRDEAERIMRGTPVIDGHNDLPWRLLTMFNNRLQIERANLTSLANTHTNIPKLRAGFVGGQVWLSPAPRSLTLASTHLPPHRVLARACPGAVSLLSPWGHKSLEGDAGGHQALLSSGSFLPFRAPWIRVGHDHHSISGTPALRSPRADNWLVDTGEDKAESQGLSHFGQVRRWGGVTLREVTQDAVSHLSGPVSSPINWSPRAIPGWVPAGAAGGPDPWDSGPGSLCPHLRLPVGLEDVSKYPDLVAELLRRRWTEAEVRGALANNLLRVFEAVEQVSDHTQSPEEEPIPAAQLQPPSLHRQPGALLASLTTVLLGLGLL</sequence>
<reference evidence="3" key="1">
    <citation type="submission" date="2025-08" db="UniProtKB">
        <authorList>
            <consortium name="Ensembl"/>
        </authorList>
    </citation>
    <scope>IDENTIFICATION</scope>
</reference>
<keyword evidence="1" id="KW-0449">Lipoprotein</keyword>
<dbReference type="PROSITE" id="PS51365">
    <property type="entry name" value="RENAL_DIPEPTIDASE_2"/>
    <property type="match status" value="2"/>
</dbReference>
<dbReference type="GO" id="GO:0098552">
    <property type="term" value="C:side of membrane"/>
    <property type="evidence" value="ECO:0007669"/>
    <property type="project" value="UniProtKB-KW"/>
</dbReference>
<evidence type="ECO:0000256" key="2">
    <source>
        <dbReference type="SAM" id="MobiDB-lite"/>
    </source>
</evidence>
<keyword evidence="1" id="KW-0472">Membrane</keyword>
<keyword evidence="1" id="KW-1015">Disulfide bond</keyword>
<feature type="region of interest" description="Disordered" evidence="2">
    <location>
        <begin position="296"/>
        <end position="315"/>
    </location>
</feature>
<organism evidence="3 4">
    <name type="scientific">Panthera tigris altaica</name>
    <name type="common">Siberian tiger</name>
    <dbReference type="NCBI Taxonomy" id="74533"/>
    <lineage>
        <taxon>Eukaryota</taxon>
        <taxon>Metazoa</taxon>
        <taxon>Chordata</taxon>
        <taxon>Craniata</taxon>
        <taxon>Vertebrata</taxon>
        <taxon>Euteleostomi</taxon>
        <taxon>Mammalia</taxon>
        <taxon>Eutheria</taxon>
        <taxon>Laurasiatheria</taxon>
        <taxon>Carnivora</taxon>
        <taxon>Feliformia</taxon>
        <taxon>Felidae</taxon>
        <taxon>Pantherinae</taxon>
        <taxon>Panthera</taxon>
    </lineage>
</organism>
<dbReference type="PANTHER" id="PTHR10443:SF38">
    <property type="entry name" value="DIPEPTIDASE 1"/>
    <property type="match status" value="1"/>
</dbReference>
<keyword evidence="1" id="KW-0862">Zinc</keyword>
<dbReference type="EC" id="3.4.13.19" evidence="1"/>
<keyword evidence="1" id="KW-0336">GPI-anchor</keyword>
<dbReference type="Pfam" id="PF01244">
    <property type="entry name" value="Peptidase_M19"/>
    <property type="match status" value="2"/>
</dbReference>
<comment type="catalytic activity">
    <reaction evidence="1">
        <text>an L-aminoacyl-L-amino acid + H2O = 2 an L-alpha-amino acid</text>
        <dbReference type="Rhea" id="RHEA:48940"/>
        <dbReference type="ChEBI" id="CHEBI:15377"/>
        <dbReference type="ChEBI" id="CHEBI:59869"/>
        <dbReference type="ChEBI" id="CHEBI:77460"/>
        <dbReference type="EC" id="3.4.13.19"/>
    </reaction>
</comment>
<keyword evidence="1" id="KW-0224">Dipeptidase</keyword>
<name>A0A8C9M319_PANTA</name>
<accession>A0A8C9M319</accession>
<dbReference type="AlphaFoldDB" id="A0A8C9M319"/>
<dbReference type="Proteomes" id="UP000675900">
    <property type="component" value="Unassembled WGS sequence"/>
</dbReference>
<dbReference type="GeneTree" id="ENSGT00940000159615"/>
<dbReference type="PANTHER" id="PTHR10443">
    <property type="entry name" value="MICROSOMAL DIPEPTIDASE"/>
    <property type="match status" value="1"/>
</dbReference>
<keyword evidence="1" id="KW-0645">Protease</keyword>
<keyword evidence="1" id="KW-0325">Glycoprotein</keyword>
<evidence type="ECO:0000256" key="1">
    <source>
        <dbReference type="RuleBase" id="RU341113"/>
    </source>
</evidence>
<comment type="subunit">
    <text evidence="1">Homodimer; disulfide-linked.</text>
</comment>
<keyword evidence="1" id="KW-0732">Signal</keyword>
<reference evidence="3" key="2">
    <citation type="submission" date="2025-09" db="UniProtKB">
        <authorList>
            <consortium name="Ensembl"/>
        </authorList>
    </citation>
    <scope>IDENTIFICATION</scope>
</reference>
<evidence type="ECO:0000313" key="3">
    <source>
        <dbReference type="Ensembl" id="ENSPTIP00000004751.1"/>
    </source>
</evidence>
<feature type="chain" id="PRO_5034966876" description="Dipeptidase" evidence="1">
    <location>
        <begin position="17"/>
        <end position="338"/>
    </location>
</feature>
<dbReference type="SUPFAM" id="SSF51556">
    <property type="entry name" value="Metallo-dependent hydrolases"/>
    <property type="match status" value="1"/>
</dbReference>
<dbReference type="GO" id="GO:0070573">
    <property type="term" value="F:metallodipeptidase activity"/>
    <property type="evidence" value="ECO:0007669"/>
    <property type="project" value="InterPro"/>
</dbReference>
<proteinExistence type="inferred from homology"/>
<keyword evidence="4" id="KW-1185">Reference proteome</keyword>
<dbReference type="Gene3D" id="3.20.20.140">
    <property type="entry name" value="Metal-dependent hydrolases"/>
    <property type="match status" value="2"/>
</dbReference>
<comment type="cofactor">
    <cofactor evidence="1">
        <name>Zn(2+)</name>
        <dbReference type="ChEBI" id="CHEBI:29105"/>
    </cofactor>
</comment>
<dbReference type="InterPro" id="IPR032466">
    <property type="entry name" value="Metal_Hydrolase"/>
</dbReference>
<comment type="similarity">
    <text evidence="1">Belongs to the metallo-dependent hydrolases superfamily. Peptidase M19 family.</text>
</comment>
<dbReference type="GO" id="GO:0046872">
    <property type="term" value="F:metal ion binding"/>
    <property type="evidence" value="ECO:0007669"/>
    <property type="project" value="UniProtKB-UniRule"/>
</dbReference>
<evidence type="ECO:0000313" key="4">
    <source>
        <dbReference type="Proteomes" id="UP000675900"/>
    </source>
</evidence>
<protein>
    <recommendedName>
        <fullName evidence="1">Dipeptidase</fullName>
        <ecNumber evidence="1">3.4.13.19</ecNumber>
    </recommendedName>
</protein>
<keyword evidence="1" id="KW-0378">Hydrolase</keyword>
<keyword evidence="1" id="KW-0479">Metal-binding</keyword>
<dbReference type="InterPro" id="IPR008257">
    <property type="entry name" value="Pept_M19"/>
</dbReference>
<comment type="subcellular location">
    <subcellularLocation>
        <location evidence="1">Membrane</location>
        <topology evidence="1">Lipid-anchor</topology>
        <topology evidence="1">GPI-anchor</topology>
    </subcellularLocation>
</comment>
<dbReference type="Ensembl" id="ENSPTIT00000008507.1">
    <property type="protein sequence ID" value="ENSPTIP00000004751.1"/>
    <property type="gene ID" value="ENSPTIG00000007183.1"/>
</dbReference>
<keyword evidence="1" id="KW-0482">Metalloprotease</keyword>